<evidence type="ECO:0000256" key="1">
    <source>
        <dbReference type="SAM" id="MobiDB-lite"/>
    </source>
</evidence>
<proteinExistence type="predicted"/>
<gene>
    <name evidence="2" type="ORF">LODBEIA_P21300</name>
</gene>
<name>A0ABP0ZLX6_9ASCO</name>
<feature type="compositionally biased region" description="Acidic residues" evidence="1">
    <location>
        <begin position="294"/>
        <end position="303"/>
    </location>
</feature>
<keyword evidence="3" id="KW-1185">Reference proteome</keyword>
<reference evidence="2 3" key="1">
    <citation type="submission" date="2024-03" db="EMBL/GenBank/DDBJ databases">
        <authorList>
            <person name="Brejova B."/>
        </authorList>
    </citation>
    <scope>NUCLEOTIDE SEQUENCE [LARGE SCALE GENOMIC DNA]</scope>
    <source>
        <strain evidence="2 3">CBS 14171</strain>
    </source>
</reference>
<feature type="region of interest" description="Disordered" evidence="1">
    <location>
        <begin position="256"/>
        <end position="309"/>
    </location>
</feature>
<sequence length="392" mass="43750">MFVEQNSNKQVISFTQTLAPQQSPAAISKPNANAISGHPLAPPAKRQRFEPSTLEMDTLPSSSAPSFSSAVSRPGSIKTSSAPPAILSSEAASTPHPESHQSHFHAPPGKPKTQVDVQAPRTSRTFHKFEPKSPSTMSPSSSSSSSTTTALDNKICQWYCCSCGQSYGSVLYKHDYDQKTALDSRHHHHHHHPHESQIAEGSTSFASTTSAANINPNYIFDSLKYYSSVVYRDHKHAISNSPTLTKASSYIDLKLQQQHHEPRRNSWKPPSTLAKSPVSQKHKNTSNEEQQQKEEEDEEEEEHAEGQYCRNECSEHSIIYKSSNRSPPQTPPQPPALLSPSHLHLDLISNNKLIEYQDRVILNIPTRFTCHRCDHMMCPYCLKLRLKDIDSS</sequence>
<feature type="region of interest" description="Disordered" evidence="1">
    <location>
        <begin position="182"/>
        <end position="204"/>
    </location>
</feature>
<dbReference type="EMBL" id="OZ022407">
    <property type="protein sequence ID" value="CAK9437752.1"/>
    <property type="molecule type" value="Genomic_DNA"/>
</dbReference>
<feature type="compositionally biased region" description="Low complexity" evidence="1">
    <location>
        <begin position="60"/>
        <end position="72"/>
    </location>
</feature>
<feature type="compositionally biased region" description="Low complexity" evidence="1">
    <location>
        <begin position="133"/>
        <end position="146"/>
    </location>
</feature>
<feature type="region of interest" description="Disordered" evidence="1">
    <location>
        <begin position="16"/>
        <end position="146"/>
    </location>
</feature>
<evidence type="ECO:0000313" key="3">
    <source>
        <dbReference type="Proteomes" id="UP001497383"/>
    </source>
</evidence>
<dbReference type="RefSeq" id="XP_066829068.1">
    <property type="nucleotide sequence ID" value="XM_066972096.1"/>
</dbReference>
<dbReference type="Proteomes" id="UP001497383">
    <property type="component" value="Chromosome 3"/>
</dbReference>
<accession>A0ABP0ZLX6</accession>
<feature type="compositionally biased region" description="Polar residues" evidence="1">
    <location>
        <begin position="16"/>
        <end position="34"/>
    </location>
</feature>
<dbReference type="GeneID" id="92207326"/>
<protein>
    <submittedName>
        <fullName evidence="2">Uncharacterized protein</fullName>
    </submittedName>
</protein>
<evidence type="ECO:0000313" key="2">
    <source>
        <dbReference type="EMBL" id="CAK9437752.1"/>
    </source>
</evidence>
<organism evidence="2 3">
    <name type="scientific">Lodderomyces beijingensis</name>
    <dbReference type="NCBI Taxonomy" id="1775926"/>
    <lineage>
        <taxon>Eukaryota</taxon>
        <taxon>Fungi</taxon>
        <taxon>Dikarya</taxon>
        <taxon>Ascomycota</taxon>
        <taxon>Saccharomycotina</taxon>
        <taxon>Pichiomycetes</taxon>
        <taxon>Debaryomycetaceae</taxon>
        <taxon>Candida/Lodderomyces clade</taxon>
        <taxon>Lodderomyces</taxon>
    </lineage>
</organism>